<evidence type="ECO:0000313" key="9">
    <source>
        <dbReference type="Proteomes" id="UP000076722"/>
    </source>
</evidence>
<dbReference type="STRING" id="1314777.A0A164UB29"/>
<feature type="transmembrane region" description="Helical" evidence="6">
    <location>
        <begin position="183"/>
        <end position="205"/>
    </location>
</feature>
<accession>A0A164UB29</accession>
<evidence type="ECO:0000256" key="1">
    <source>
        <dbReference type="ARBA" id="ARBA00004141"/>
    </source>
</evidence>
<feature type="transmembrane region" description="Helical" evidence="6">
    <location>
        <begin position="300"/>
        <end position="322"/>
    </location>
</feature>
<sequence length="568" mass="59983">MAPSSPDPDVDAATLVPDLCSPPSTPDLSDTASETTLHGDPDPLLCPPQKLSFLRLTIAHIGLGLSLFLATTDQTIVSTSMPTIIASLHASEAQYSWPGIAYLLSQTALQPLYPRLSDIAGRKTVLFWSITFFLLGSLLCGAAQSMVWLALARALAGAGGGGIVNSVWVIATEIVPIQDRPKWSIALSVTWSASAVAGPLIGGLFSGEHVRLLSWRWAFYINIPIGVLASLIMAFSLPSLAAKDCPDCVAKRLPSPKPVLTPRQIWLLVLRWFDFIGLALIMGGTVCVIIGFSFAASVGWSAPTTCSLLSVGGALLIAAGFYEAYTTRDALIPPMLFKQRTTLAVFVASYMHNFAFTSGTYFLALYYQAVHGSTPLMAGILILPYSLGSSLASLPPACYISARGPARACRSRKEVMICGMGISCLGFGLMILLDQNSSSALQELVPLVAGIGIGMLFHTPFGILTSSMPEEELASTTGAFFLVRFIGTTTGLSVAQAIFTSRLVRALPAGFTLQSSGSSSLDLRGLVGISDEKLRNEVLGAVSSAIQVGFRLLGQSNVFTKGGISGYG</sequence>
<dbReference type="InterPro" id="IPR036259">
    <property type="entry name" value="MFS_trans_sf"/>
</dbReference>
<dbReference type="InterPro" id="IPR011701">
    <property type="entry name" value="MFS"/>
</dbReference>
<dbReference type="PANTHER" id="PTHR23501:SF102">
    <property type="entry name" value="DRUG TRANSPORTER, PUTATIVE (AFU_ORTHOLOGUE AFUA_3G08530)-RELATED"/>
    <property type="match status" value="1"/>
</dbReference>
<keyword evidence="2 6" id="KW-0812">Transmembrane</keyword>
<evidence type="ECO:0000256" key="6">
    <source>
        <dbReference type="SAM" id="Phobius"/>
    </source>
</evidence>
<dbReference type="Proteomes" id="UP000076722">
    <property type="component" value="Unassembled WGS sequence"/>
</dbReference>
<reference evidence="8 9" key="1">
    <citation type="journal article" date="2016" name="Mol. Biol. Evol.">
        <title>Comparative Genomics of Early-Diverging Mushroom-Forming Fungi Provides Insights into the Origins of Lignocellulose Decay Capabilities.</title>
        <authorList>
            <person name="Nagy L.G."/>
            <person name="Riley R."/>
            <person name="Tritt A."/>
            <person name="Adam C."/>
            <person name="Daum C."/>
            <person name="Floudas D."/>
            <person name="Sun H."/>
            <person name="Yadav J.S."/>
            <person name="Pangilinan J."/>
            <person name="Larsson K.H."/>
            <person name="Matsuura K."/>
            <person name="Barry K."/>
            <person name="Labutti K."/>
            <person name="Kuo R."/>
            <person name="Ohm R.A."/>
            <person name="Bhattacharya S.S."/>
            <person name="Shirouzu T."/>
            <person name="Yoshinaga Y."/>
            <person name="Martin F.M."/>
            <person name="Grigoriev I.V."/>
            <person name="Hibbett D.S."/>
        </authorList>
    </citation>
    <scope>NUCLEOTIDE SEQUENCE [LARGE SCALE GENOMIC DNA]</scope>
    <source>
        <strain evidence="8 9">HHB9708</strain>
    </source>
</reference>
<feature type="transmembrane region" description="Helical" evidence="6">
    <location>
        <begin position="478"/>
        <end position="499"/>
    </location>
</feature>
<evidence type="ECO:0000256" key="3">
    <source>
        <dbReference type="ARBA" id="ARBA00022989"/>
    </source>
</evidence>
<evidence type="ECO:0000259" key="7">
    <source>
        <dbReference type="PROSITE" id="PS50850"/>
    </source>
</evidence>
<keyword evidence="4 6" id="KW-0472">Membrane</keyword>
<feature type="region of interest" description="Disordered" evidence="5">
    <location>
        <begin position="1"/>
        <end position="41"/>
    </location>
</feature>
<dbReference type="InterPro" id="IPR005829">
    <property type="entry name" value="Sugar_transporter_CS"/>
</dbReference>
<feature type="transmembrane region" description="Helical" evidence="6">
    <location>
        <begin position="445"/>
        <end position="466"/>
    </location>
</feature>
<dbReference type="PANTHER" id="PTHR23501">
    <property type="entry name" value="MAJOR FACILITATOR SUPERFAMILY"/>
    <property type="match status" value="1"/>
</dbReference>
<feature type="transmembrane region" description="Helical" evidence="6">
    <location>
        <begin position="53"/>
        <end position="71"/>
    </location>
</feature>
<dbReference type="Pfam" id="PF07690">
    <property type="entry name" value="MFS_1"/>
    <property type="match status" value="1"/>
</dbReference>
<feature type="transmembrane region" description="Helical" evidence="6">
    <location>
        <begin position="415"/>
        <end position="433"/>
    </location>
</feature>
<dbReference type="InterPro" id="IPR020846">
    <property type="entry name" value="MFS_dom"/>
</dbReference>
<dbReference type="Gene3D" id="1.20.1720.10">
    <property type="entry name" value="Multidrug resistance protein D"/>
    <property type="match status" value="1"/>
</dbReference>
<dbReference type="SUPFAM" id="SSF103473">
    <property type="entry name" value="MFS general substrate transporter"/>
    <property type="match status" value="2"/>
</dbReference>
<dbReference type="GO" id="GO:0022857">
    <property type="term" value="F:transmembrane transporter activity"/>
    <property type="evidence" value="ECO:0007669"/>
    <property type="project" value="InterPro"/>
</dbReference>
<protein>
    <submittedName>
        <fullName evidence="8">MFS general substrate transporter</fullName>
    </submittedName>
</protein>
<comment type="subcellular location">
    <subcellularLocation>
        <location evidence="1">Membrane</location>
        <topology evidence="1">Multi-pass membrane protein</topology>
    </subcellularLocation>
</comment>
<evidence type="ECO:0000256" key="2">
    <source>
        <dbReference type="ARBA" id="ARBA00022692"/>
    </source>
</evidence>
<feature type="transmembrane region" description="Helical" evidence="6">
    <location>
        <begin position="125"/>
        <end position="144"/>
    </location>
</feature>
<dbReference type="GO" id="GO:0005886">
    <property type="term" value="C:plasma membrane"/>
    <property type="evidence" value="ECO:0007669"/>
    <property type="project" value="TreeGrafter"/>
</dbReference>
<feature type="transmembrane region" description="Helical" evidence="6">
    <location>
        <begin position="217"/>
        <end position="237"/>
    </location>
</feature>
<evidence type="ECO:0000256" key="4">
    <source>
        <dbReference type="ARBA" id="ARBA00023136"/>
    </source>
</evidence>
<dbReference type="EMBL" id="KV419408">
    <property type="protein sequence ID" value="KZS93073.1"/>
    <property type="molecule type" value="Genomic_DNA"/>
</dbReference>
<keyword evidence="3 6" id="KW-1133">Transmembrane helix</keyword>
<name>A0A164UB29_9AGAM</name>
<dbReference type="OrthoDB" id="2351791at2759"/>
<dbReference type="AlphaFoldDB" id="A0A164UB29"/>
<dbReference type="PROSITE" id="PS50850">
    <property type="entry name" value="MFS"/>
    <property type="match status" value="1"/>
</dbReference>
<evidence type="ECO:0000256" key="5">
    <source>
        <dbReference type="SAM" id="MobiDB-lite"/>
    </source>
</evidence>
<dbReference type="PROSITE" id="PS00217">
    <property type="entry name" value="SUGAR_TRANSPORT_2"/>
    <property type="match status" value="1"/>
</dbReference>
<proteinExistence type="predicted"/>
<organism evidence="8 9">
    <name type="scientific">Sistotremastrum niveocremeum HHB9708</name>
    <dbReference type="NCBI Taxonomy" id="1314777"/>
    <lineage>
        <taxon>Eukaryota</taxon>
        <taxon>Fungi</taxon>
        <taxon>Dikarya</taxon>
        <taxon>Basidiomycota</taxon>
        <taxon>Agaricomycotina</taxon>
        <taxon>Agaricomycetes</taxon>
        <taxon>Sistotremastrales</taxon>
        <taxon>Sistotremastraceae</taxon>
        <taxon>Sertulicium</taxon>
        <taxon>Sertulicium niveocremeum</taxon>
    </lineage>
</organism>
<feature type="compositionally biased region" description="Polar residues" evidence="5">
    <location>
        <begin position="26"/>
        <end position="36"/>
    </location>
</feature>
<dbReference type="Gene3D" id="1.20.1250.20">
    <property type="entry name" value="MFS general substrate transporter like domains"/>
    <property type="match status" value="1"/>
</dbReference>
<feature type="transmembrane region" description="Helical" evidence="6">
    <location>
        <begin position="272"/>
        <end position="294"/>
    </location>
</feature>
<feature type="transmembrane region" description="Helical" evidence="6">
    <location>
        <begin position="376"/>
        <end position="394"/>
    </location>
</feature>
<keyword evidence="9" id="KW-1185">Reference proteome</keyword>
<evidence type="ECO:0000313" key="8">
    <source>
        <dbReference type="EMBL" id="KZS93073.1"/>
    </source>
</evidence>
<feature type="transmembrane region" description="Helical" evidence="6">
    <location>
        <begin position="343"/>
        <end position="364"/>
    </location>
</feature>
<feature type="domain" description="Major facilitator superfamily (MFS) profile" evidence="7">
    <location>
        <begin position="59"/>
        <end position="568"/>
    </location>
</feature>
<gene>
    <name evidence="8" type="ORF">SISNIDRAFT_99898</name>
</gene>
<feature type="transmembrane region" description="Helical" evidence="6">
    <location>
        <begin position="150"/>
        <end position="171"/>
    </location>
</feature>